<dbReference type="PROSITE" id="PS00978">
    <property type="entry name" value="FAD_G3PDH_2"/>
    <property type="match status" value="1"/>
</dbReference>
<comment type="caution">
    <text evidence="10">The sequence shown here is derived from an EMBL/GenBank/DDBJ whole genome shotgun (WGS) entry which is preliminary data.</text>
</comment>
<dbReference type="InterPro" id="IPR000447">
    <property type="entry name" value="G3P_DH_FAD-dep"/>
</dbReference>
<dbReference type="OMA" id="GVMTIMN"/>
<dbReference type="Gene3D" id="3.30.9.10">
    <property type="entry name" value="D-Amino Acid Oxidase, subunit A, domain 2"/>
    <property type="match status" value="1"/>
</dbReference>
<dbReference type="EC" id="1.1.5.3" evidence="3 7"/>
<comment type="cofactor">
    <cofactor evidence="1 7">
        <name>FAD</name>
        <dbReference type="ChEBI" id="CHEBI:57692"/>
    </cofactor>
</comment>
<dbReference type="GO" id="GO:0004368">
    <property type="term" value="F:glycerol-3-phosphate dehydrogenase (quinone) activity"/>
    <property type="evidence" value="ECO:0007669"/>
    <property type="project" value="UniProtKB-EC"/>
</dbReference>
<feature type="domain" description="Alpha-glycerophosphate oxidase C-terminal" evidence="9">
    <location>
        <begin position="507"/>
        <end position="648"/>
    </location>
</feature>
<evidence type="ECO:0000256" key="1">
    <source>
        <dbReference type="ARBA" id="ARBA00001974"/>
    </source>
</evidence>
<evidence type="ECO:0000259" key="8">
    <source>
        <dbReference type="Pfam" id="PF01266"/>
    </source>
</evidence>
<dbReference type="PANTHER" id="PTHR11985:SF15">
    <property type="entry name" value="GLYCEROL-3-PHOSPHATE DEHYDROGENASE, MITOCHONDRIAL"/>
    <property type="match status" value="1"/>
</dbReference>
<dbReference type="AlphaFoldDB" id="A0A8J6C4Q3"/>
<protein>
    <recommendedName>
        <fullName evidence="3 7">Glycerol-3-phosphate dehydrogenase</fullName>
        <ecNumber evidence="3 7">1.1.5.3</ecNumber>
    </recommendedName>
</protein>
<dbReference type="FunFam" id="1.10.8.870:FF:000010">
    <property type="entry name" value="Glycerol-3-phosphate dehydrogenase"/>
    <property type="match status" value="1"/>
</dbReference>
<dbReference type="Proteomes" id="UP000751190">
    <property type="component" value="Unassembled WGS sequence"/>
</dbReference>
<organism evidence="10 11">
    <name type="scientific">Diacronema lutheri</name>
    <name type="common">Unicellular marine alga</name>
    <name type="synonym">Monochrysis lutheri</name>
    <dbReference type="NCBI Taxonomy" id="2081491"/>
    <lineage>
        <taxon>Eukaryota</taxon>
        <taxon>Haptista</taxon>
        <taxon>Haptophyta</taxon>
        <taxon>Pavlovophyceae</taxon>
        <taxon>Pavlovales</taxon>
        <taxon>Pavlovaceae</taxon>
        <taxon>Diacronema</taxon>
    </lineage>
</organism>
<evidence type="ECO:0000256" key="7">
    <source>
        <dbReference type="RuleBase" id="RU361217"/>
    </source>
</evidence>
<dbReference type="GO" id="GO:0005739">
    <property type="term" value="C:mitochondrion"/>
    <property type="evidence" value="ECO:0007669"/>
    <property type="project" value="TreeGrafter"/>
</dbReference>
<comment type="catalytic activity">
    <reaction evidence="7">
        <text>a quinone + sn-glycerol 3-phosphate = dihydroxyacetone phosphate + a quinol</text>
        <dbReference type="Rhea" id="RHEA:18977"/>
        <dbReference type="ChEBI" id="CHEBI:24646"/>
        <dbReference type="ChEBI" id="CHEBI:57597"/>
        <dbReference type="ChEBI" id="CHEBI:57642"/>
        <dbReference type="ChEBI" id="CHEBI:132124"/>
        <dbReference type="EC" id="1.1.5.3"/>
    </reaction>
</comment>
<dbReference type="OrthoDB" id="264015at2759"/>
<evidence type="ECO:0000256" key="5">
    <source>
        <dbReference type="ARBA" id="ARBA00022827"/>
    </source>
</evidence>
<accession>A0A8J6C4Q3</accession>
<dbReference type="PROSITE" id="PS00977">
    <property type="entry name" value="FAD_G3PDH_1"/>
    <property type="match status" value="1"/>
</dbReference>
<dbReference type="InterPro" id="IPR006076">
    <property type="entry name" value="FAD-dep_OxRdtase"/>
</dbReference>
<evidence type="ECO:0000256" key="6">
    <source>
        <dbReference type="ARBA" id="ARBA00023002"/>
    </source>
</evidence>
<dbReference type="InterPro" id="IPR031656">
    <property type="entry name" value="DAO_C"/>
</dbReference>
<evidence type="ECO:0000259" key="9">
    <source>
        <dbReference type="Pfam" id="PF16901"/>
    </source>
</evidence>
<dbReference type="EMBL" id="JAGTXO010000050">
    <property type="protein sequence ID" value="KAG8458511.1"/>
    <property type="molecule type" value="Genomic_DNA"/>
</dbReference>
<dbReference type="Pfam" id="PF16901">
    <property type="entry name" value="DAO_C"/>
    <property type="match status" value="1"/>
</dbReference>
<dbReference type="Gene3D" id="1.10.8.870">
    <property type="entry name" value="Alpha-glycerophosphate oxidase, cap domain"/>
    <property type="match status" value="1"/>
</dbReference>
<dbReference type="InterPro" id="IPR038299">
    <property type="entry name" value="DAO_C_sf"/>
</dbReference>
<dbReference type="SUPFAM" id="SSF54373">
    <property type="entry name" value="FAD-linked reductases, C-terminal domain"/>
    <property type="match status" value="1"/>
</dbReference>
<keyword evidence="11" id="KW-1185">Reference proteome</keyword>
<dbReference type="GO" id="GO:0006072">
    <property type="term" value="P:glycerol-3-phosphate metabolic process"/>
    <property type="evidence" value="ECO:0007669"/>
    <property type="project" value="UniProtKB-UniRule"/>
</dbReference>
<dbReference type="Gene3D" id="3.50.50.60">
    <property type="entry name" value="FAD/NAD(P)-binding domain"/>
    <property type="match status" value="1"/>
</dbReference>
<name>A0A8J6C4Q3_DIALT</name>
<dbReference type="SUPFAM" id="SSF51905">
    <property type="entry name" value="FAD/NAD(P)-binding domain"/>
    <property type="match status" value="1"/>
</dbReference>
<dbReference type="Pfam" id="PF01266">
    <property type="entry name" value="DAO"/>
    <property type="match status" value="1"/>
</dbReference>
<dbReference type="PRINTS" id="PR01001">
    <property type="entry name" value="FADG3PDH"/>
</dbReference>
<sequence length="686" mass="74114">MFRTALLLSALCSPRGGESLARGVRPPGAAMRPARAPLARARVDLLAARDAGDDGELCAATLPTPSWQPPAREQMLERLERDEFDVLVIGGGATGAGVAMDAATRGLRVALIERGDYSSGTSSRSTKLIHGGLRYLAQAFQSKIPPRSILDLIIHLRFEPDYLRIVAADLAERAWMIQSAPFMTRALPMMVPLYRWWEVPLFWIVGTLYDLIAGAGRGVPPSRIVTVEEARFQVPLLRPEDPDGNRLVGGLVIYDGQQNDARMGLHIVLTAIQAGASCANYVQVEGLLDASGVPFAGDGSGDGGAIGGARVRDRRTGKTFHVRAKQVVNACGVFSDAVRQMAQPTAEPMMVPSYGTHVILPDYATSAQMGMVWFTKDGRVLYLLPWEGSAVAGTTDAPGEISFEPRSSDGEVDFILGECNRVVREPLRRDAVRSAWAGIRPLVRKPGAAAGDTKALSRDHVVERLGTAPDALVTIAGGKWTTYRKMAEDAVDVCVAHNPALSHARPCGTLERKLVGSDETGEICDGSFDRLIVTLRDDVGVEADVARHLKFNYGTRALQLVEMARAEPHRFCADDRSGGRARLRRLHAQFPHVDAEVAFACRFEFAQTPSDVLAQRTRLCFLDADAALSVLPRVVEIMAEEKGWTEAHAAQEAEQARVFLEATMRAPRDTIPAAPAGVAVPQAAAV</sequence>
<evidence type="ECO:0000256" key="3">
    <source>
        <dbReference type="ARBA" id="ARBA00013029"/>
    </source>
</evidence>
<feature type="domain" description="FAD dependent oxidoreductase" evidence="8">
    <location>
        <begin position="85"/>
        <end position="452"/>
    </location>
</feature>
<keyword evidence="5" id="KW-0274">FAD</keyword>
<evidence type="ECO:0000313" key="11">
    <source>
        <dbReference type="Proteomes" id="UP000751190"/>
    </source>
</evidence>
<keyword evidence="4 7" id="KW-0285">Flavoprotein</keyword>
<dbReference type="InterPro" id="IPR036188">
    <property type="entry name" value="FAD/NAD-bd_sf"/>
</dbReference>
<gene>
    <name evidence="10" type="ORF">KFE25_003046</name>
</gene>
<dbReference type="PANTHER" id="PTHR11985">
    <property type="entry name" value="GLYCEROL-3-PHOSPHATE DEHYDROGENASE"/>
    <property type="match status" value="1"/>
</dbReference>
<keyword evidence="6 7" id="KW-0560">Oxidoreductase</keyword>
<evidence type="ECO:0000313" key="10">
    <source>
        <dbReference type="EMBL" id="KAG8458511.1"/>
    </source>
</evidence>
<evidence type="ECO:0000256" key="4">
    <source>
        <dbReference type="ARBA" id="ARBA00022630"/>
    </source>
</evidence>
<proteinExistence type="inferred from homology"/>
<comment type="similarity">
    <text evidence="2 7">Belongs to the FAD-dependent glycerol-3-phosphate dehydrogenase family.</text>
</comment>
<evidence type="ECO:0000256" key="2">
    <source>
        <dbReference type="ARBA" id="ARBA00007330"/>
    </source>
</evidence>
<reference evidence="10" key="1">
    <citation type="submission" date="2021-05" db="EMBL/GenBank/DDBJ databases">
        <title>The genome of the haptophyte Pavlova lutheri (Diacronema luteri, Pavlovales) - a model for lipid biosynthesis in eukaryotic algae.</title>
        <authorList>
            <person name="Hulatt C.J."/>
            <person name="Posewitz M.C."/>
        </authorList>
    </citation>
    <scope>NUCLEOTIDE SEQUENCE</scope>
    <source>
        <strain evidence="10">NIVA-4/92</strain>
    </source>
</reference>